<reference evidence="2" key="1">
    <citation type="journal article" date="2015" name="Nature">
        <title>Complex archaea that bridge the gap between prokaryotes and eukaryotes.</title>
        <authorList>
            <person name="Spang A."/>
            <person name="Saw J.H."/>
            <person name="Jorgensen S.L."/>
            <person name="Zaremba-Niedzwiedzka K."/>
            <person name="Martijn J."/>
            <person name="Lind A.E."/>
            <person name="van Eijk R."/>
            <person name="Schleper C."/>
            <person name="Guy L."/>
            <person name="Ettema T.J."/>
        </authorList>
    </citation>
    <scope>NUCLEOTIDE SEQUENCE</scope>
</reference>
<accession>A0A0F9IE23</accession>
<name>A0A0F9IE23_9ZZZZ</name>
<feature type="transmembrane region" description="Helical" evidence="1">
    <location>
        <begin position="6"/>
        <end position="29"/>
    </location>
</feature>
<dbReference type="AlphaFoldDB" id="A0A0F9IE23"/>
<organism evidence="2">
    <name type="scientific">marine sediment metagenome</name>
    <dbReference type="NCBI Taxonomy" id="412755"/>
    <lineage>
        <taxon>unclassified sequences</taxon>
        <taxon>metagenomes</taxon>
        <taxon>ecological metagenomes</taxon>
    </lineage>
</organism>
<comment type="caution">
    <text evidence="2">The sequence shown here is derived from an EMBL/GenBank/DDBJ whole genome shotgun (WGS) entry which is preliminary data.</text>
</comment>
<evidence type="ECO:0000256" key="1">
    <source>
        <dbReference type="SAM" id="Phobius"/>
    </source>
</evidence>
<proteinExistence type="predicted"/>
<protein>
    <submittedName>
        <fullName evidence="2">Uncharacterized protein</fullName>
    </submittedName>
</protein>
<keyword evidence="1" id="KW-0472">Membrane</keyword>
<dbReference type="EMBL" id="LAZR01019570">
    <property type="protein sequence ID" value="KKL92055.1"/>
    <property type="molecule type" value="Genomic_DNA"/>
</dbReference>
<keyword evidence="1" id="KW-0812">Transmembrane</keyword>
<keyword evidence="1" id="KW-1133">Transmembrane helix</keyword>
<sequence>MLSFFTVLLILVGANLLFMALNLIGLSGWGKKSGQHSAKLASSGIRTWKELKAKFKKTV</sequence>
<evidence type="ECO:0000313" key="2">
    <source>
        <dbReference type="EMBL" id="KKL92055.1"/>
    </source>
</evidence>
<gene>
    <name evidence="2" type="ORF">LCGC14_1888540</name>
</gene>